<reference evidence="1 2" key="1">
    <citation type="submission" date="2016-07" db="EMBL/GenBank/DDBJ databases">
        <title>Multiple horizontal gene transfer events from other fungi enriched the ability of initially mycotrophic Trichoderma (Ascomycota) to feed on dead plant biomass.</title>
        <authorList>
            <consortium name="DOE Joint Genome Institute"/>
            <person name="Aerts A."/>
            <person name="Atanasova L."/>
            <person name="Chenthamara K."/>
            <person name="Zhang J."/>
            <person name="Grujic M."/>
            <person name="Henrissat B."/>
            <person name="Kuo A."/>
            <person name="Salamov A."/>
            <person name="Lipzen A."/>
            <person name="Labutti K."/>
            <person name="Barry K."/>
            <person name="Miao Y."/>
            <person name="Rahimi M.J."/>
            <person name="Shen Q."/>
            <person name="Grigoriev I.V."/>
            <person name="Kubicek C.P."/>
            <person name="Druzhinina I.S."/>
        </authorList>
    </citation>
    <scope>NUCLEOTIDE SEQUENCE [LARGE SCALE GENOMIC DNA]</scope>
    <source>
        <strain evidence="1 2">CBS 433.97</strain>
    </source>
</reference>
<dbReference type="AlphaFoldDB" id="A0A2T3ZPJ1"/>
<protein>
    <submittedName>
        <fullName evidence="1">Uncharacterized protein</fullName>
    </submittedName>
</protein>
<name>A0A2T3ZPJ1_TRIA4</name>
<organism evidence="1 2">
    <name type="scientific">Trichoderma asperellum (strain ATCC 204424 / CBS 433.97 / NBRC 101777)</name>
    <dbReference type="NCBI Taxonomy" id="1042311"/>
    <lineage>
        <taxon>Eukaryota</taxon>
        <taxon>Fungi</taxon>
        <taxon>Dikarya</taxon>
        <taxon>Ascomycota</taxon>
        <taxon>Pezizomycotina</taxon>
        <taxon>Sordariomycetes</taxon>
        <taxon>Hypocreomycetidae</taxon>
        <taxon>Hypocreales</taxon>
        <taxon>Hypocreaceae</taxon>
        <taxon>Trichoderma</taxon>
    </lineage>
</organism>
<dbReference type="Proteomes" id="UP000240493">
    <property type="component" value="Unassembled WGS sequence"/>
</dbReference>
<sequence>MEYMHRTSITEEIQKALPEAIVFKIFNTIPETLLDVSKWTSGHVPPVLLAGGSSNSVDIARKLIKDAGFVPKYAGYNLGDSGLLERLGVLPHRLAENEVHGDANIAFDVFQRKA</sequence>
<keyword evidence="2" id="KW-1185">Reference proteome</keyword>
<gene>
    <name evidence="1" type="ORF">M441DRAFT_53418</name>
</gene>
<proteinExistence type="predicted"/>
<dbReference type="OrthoDB" id="550646at2759"/>
<evidence type="ECO:0000313" key="1">
    <source>
        <dbReference type="EMBL" id="PTB46702.1"/>
    </source>
</evidence>
<dbReference type="STRING" id="1042311.A0A2T3ZPJ1"/>
<dbReference type="EMBL" id="KZ679256">
    <property type="protein sequence ID" value="PTB46702.1"/>
    <property type="molecule type" value="Genomic_DNA"/>
</dbReference>
<dbReference type="Gene3D" id="3.40.50.720">
    <property type="entry name" value="NAD(P)-binding Rossmann-like Domain"/>
    <property type="match status" value="1"/>
</dbReference>
<accession>A0A2T3ZPJ1</accession>
<evidence type="ECO:0000313" key="2">
    <source>
        <dbReference type="Proteomes" id="UP000240493"/>
    </source>
</evidence>